<name>A0A5S4YQE4_9BRAD</name>
<dbReference type="RefSeq" id="WP_148739386.1">
    <property type="nucleotide sequence ID" value="NZ_VSTH01000038.1"/>
</dbReference>
<dbReference type="EMBL" id="VSTH01000038">
    <property type="protein sequence ID" value="TYO66253.1"/>
    <property type="molecule type" value="Genomic_DNA"/>
</dbReference>
<comment type="caution">
    <text evidence="1">The sequence shown here is derived from an EMBL/GenBank/DDBJ whole genome shotgun (WGS) entry which is preliminary data.</text>
</comment>
<dbReference type="AlphaFoldDB" id="A0A5S4YQE4"/>
<protein>
    <submittedName>
        <fullName evidence="1">Uncharacterized protein</fullName>
    </submittedName>
</protein>
<keyword evidence="2" id="KW-1185">Reference proteome</keyword>
<proteinExistence type="predicted"/>
<sequence>MYQVKNNLRLTRQLVAHVCARPAIIVDLCDAAAFIDMHGDRTRLWVAAETAVKCADSNPRLIDQATRTLENTLRREGMLD</sequence>
<organism evidence="1 2">
    <name type="scientific">Bradyrhizobium hipponense</name>
    <dbReference type="NCBI Taxonomy" id="2605638"/>
    <lineage>
        <taxon>Bacteria</taxon>
        <taxon>Pseudomonadati</taxon>
        <taxon>Pseudomonadota</taxon>
        <taxon>Alphaproteobacteria</taxon>
        <taxon>Hyphomicrobiales</taxon>
        <taxon>Nitrobacteraceae</taxon>
        <taxon>Bradyrhizobium</taxon>
    </lineage>
</organism>
<dbReference type="Proteomes" id="UP000324797">
    <property type="component" value="Unassembled WGS sequence"/>
</dbReference>
<evidence type="ECO:0000313" key="1">
    <source>
        <dbReference type="EMBL" id="TYO66253.1"/>
    </source>
</evidence>
<reference evidence="1 2" key="1">
    <citation type="submission" date="2019-08" db="EMBL/GenBank/DDBJ databases">
        <title>Bradyrhizobium hipponensis sp. nov., a rhizobium isolated from a Lupinus angustifolius root nodule in Tunisia.</title>
        <authorList>
            <person name="Off K."/>
            <person name="Rejili M."/>
            <person name="Mars M."/>
            <person name="Brachmann A."/>
            <person name="Marin M."/>
        </authorList>
    </citation>
    <scope>NUCLEOTIDE SEQUENCE [LARGE SCALE GENOMIC DNA]</scope>
    <source>
        <strain evidence="2">aSej3</strain>
    </source>
</reference>
<accession>A0A5S4YQE4</accession>
<evidence type="ECO:0000313" key="2">
    <source>
        <dbReference type="Proteomes" id="UP000324797"/>
    </source>
</evidence>
<gene>
    <name evidence="1" type="ORF">FXV83_12000</name>
</gene>